<feature type="compositionally biased region" description="Basic and acidic residues" evidence="2">
    <location>
        <begin position="232"/>
        <end position="249"/>
    </location>
</feature>
<dbReference type="Proteomes" id="UP001295423">
    <property type="component" value="Unassembled WGS sequence"/>
</dbReference>
<sequence>MESLATSGTPLHAPYTFSFMRRGRSLKPEEGMPTAAQPTEQTPNPYENSIKTISIITTVEEFWSTYNFLRRPNDLPTTTDYHFFREGIKPTWEDSNNAKGGKWIIRLPKGLASRYWEEVILALIGGQFVGVPDGEICGIVVSIRYSEDILGIWNKTSTDTIIVERLRDAIKKVLQLPTFANMEYKPHQNSIQDKSSFRNTHVWKSKSGGGGGGGSAPPPPGPDARRSGSWGEDNRKPRRGGGESDRAWR</sequence>
<dbReference type="PANTHER" id="PTHR11960">
    <property type="entry name" value="EUKARYOTIC TRANSLATION INITIATION FACTOR 4E RELATED"/>
    <property type="match status" value="1"/>
</dbReference>
<dbReference type="PROSITE" id="PS00813">
    <property type="entry name" value="IF4E"/>
    <property type="match status" value="1"/>
</dbReference>
<dbReference type="Gene3D" id="3.30.760.10">
    <property type="entry name" value="RNA Cap, Translation Initiation Factor Eif4e"/>
    <property type="match status" value="1"/>
</dbReference>
<dbReference type="PANTHER" id="PTHR11960:SF18">
    <property type="entry name" value="EUKARYOTIC TRANSLATION INITIATION FACTOR 4E HOMOLOGOUS PROTEIN, ISOFORM B"/>
    <property type="match status" value="1"/>
</dbReference>
<feature type="region of interest" description="Disordered" evidence="2">
    <location>
        <begin position="201"/>
        <end position="249"/>
    </location>
</feature>
<dbReference type="GO" id="GO:0016281">
    <property type="term" value="C:eukaryotic translation initiation factor 4F complex"/>
    <property type="evidence" value="ECO:0007669"/>
    <property type="project" value="TreeGrafter"/>
</dbReference>
<proteinExistence type="inferred from homology"/>
<keyword evidence="4" id="KW-1185">Reference proteome</keyword>
<name>A0AAD2G355_9STRA</name>
<evidence type="ECO:0000256" key="1">
    <source>
        <dbReference type="RuleBase" id="RU004374"/>
    </source>
</evidence>
<dbReference type="EMBL" id="CAKOGP040002080">
    <property type="protein sequence ID" value="CAJ1960997.1"/>
    <property type="molecule type" value="Genomic_DNA"/>
</dbReference>
<accession>A0AAD2G355</accession>
<dbReference type="FunFam" id="3.30.760.10:FF:000043">
    <property type="entry name" value="Predicted protein"/>
    <property type="match status" value="1"/>
</dbReference>
<dbReference type="GO" id="GO:0000340">
    <property type="term" value="F:RNA 7-methylguanosine cap binding"/>
    <property type="evidence" value="ECO:0007669"/>
    <property type="project" value="TreeGrafter"/>
</dbReference>
<dbReference type="InterPro" id="IPR019770">
    <property type="entry name" value="TIF_eIF_4E_CS"/>
</dbReference>
<organism evidence="3 4">
    <name type="scientific">Cylindrotheca closterium</name>
    <dbReference type="NCBI Taxonomy" id="2856"/>
    <lineage>
        <taxon>Eukaryota</taxon>
        <taxon>Sar</taxon>
        <taxon>Stramenopiles</taxon>
        <taxon>Ochrophyta</taxon>
        <taxon>Bacillariophyta</taxon>
        <taxon>Bacillariophyceae</taxon>
        <taxon>Bacillariophycidae</taxon>
        <taxon>Bacillariales</taxon>
        <taxon>Bacillariaceae</taxon>
        <taxon>Cylindrotheca</taxon>
    </lineage>
</organism>
<dbReference type="InterPro" id="IPR023398">
    <property type="entry name" value="TIF_eIF4e-like"/>
</dbReference>
<gene>
    <name evidence="3" type="ORF">CYCCA115_LOCUS18988</name>
</gene>
<keyword evidence="1" id="KW-0694">RNA-binding</keyword>
<comment type="similarity">
    <text evidence="1">Belongs to the eukaryotic initiation factor 4E family.</text>
</comment>
<dbReference type="Pfam" id="PF01652">
    <property type="entry name" value="IF4E"/>
    <property type="match status" value="1"/>
</dbReference>
<feature type="compositionally biased region" description="Polar residues" evidence="2">
    <location>
        <begin position="36"/>
        <end position="47"/>
    </location>
</feature>
<evidence type="ECO:0000313" key="4">
    <source>
        <dbReference type="Proteomes" id="UP001295423"/>
    </source>
</evidence>
<dbReference type="InterPro" id="IPR001040">
    <property type="entry name" value="TIF_eIF_4E"/>
</dbReference>
<evidence type="ECO:0000256" key="2">
    <source>
        <dbReference type="SAM" id="MobiDB-lite"/>
    </source>
</evidence>
<keyword evidence="1" id="KW-0396">Initiation factor</keyword>
<dbReference type="AlphaFoldDB" id="A0AAD2G355"/>
<reference evidence="3" key="1">
    <citation type="submission" date="2023-08" db="EMBL/GenBank/DDBJ databases">
        <authorList>
            <person name="Audoor S."/>
            <person name="Bilcke G."/>
        </authorList>
    </citation>
    <scope>NUCLEOTIDE SEQUENCE</scope>
</reference>
<dbReference type="GO" id="GO:0003743">
    <property type="term" value="F:translation initiation factor activity"/>
    <property type="evidence" value="ECO:0007669"/>
    <property type="project" value="UniProtKB-KW"/>
</dbReference>
<feature type="region of interest" description="Disordered" evidence="2">
    <location>
        <begin position="27"/>
        <end position="47"/>
    </location>
</feature>
<evidence type="ECO:0000313" key="3">
    <source>
        <dbReference type="EMBL" id="CAJ1960997.1"/>
    </source>
</evidence>
<protein>
    <submittedName>
        <fullName evidence="3">Uncharacterized protein</fullName>
    </submittedName>
</protein>
<keyword evidence="1" id="KW-0648">Protein biosynthesis</keyword>
<dbReference type="SUPFAM" id="SSF55418">
    <property type="entry name" value="eIF4e-like"/>
    <property type="match status" value="1"/>
</dbReference>
<comment type="caution">
    <text evidence="3">The sequence shown here is derived from an EMBL/GenBank/DDBJ whole genome shotgun (WGS) entry which is preliminary data.</text>
</comment>